<keyword evidence="6" id="KW-0482">Metalloprotease</keyword>
<dbReference type="STRING" id="128944.AWM75_02400"/>
<dbReference type="KEGG" id="auh:AWM75_02400"/>
<dbReference type="InterPro" id="IPR001405">
    <property type="entry name" value="UPF0758"/>
</dbReference>
<gene>
    <name evidence="9" type="ORF">AWM75_02400</name>
</gene>
<evidence type="ECO:0000256" key="1">
    <source>
        <dbReference type="ARBA" id="ARBA00010243"/>
    </source>
</evidence>
<feature type="domain" description="MPN" evidence="8">
    <location>
        <begin position="109"/>
        <end position="231"/>
    </location>
</feature>
<accession>A0A0X8FKB9</accession>
<reference evidence="9 10" key="1">
    <citation type="journal article" date="2016" name="Genome Announc.">
        <title>Complete Genome Sequences of Aerococcus christensenii CCUG 28831T, Aerococcus sanguinicola CCUG 43001T, Aerococcus urinae CCUG 36881T, Aerococcus urinaeequi CCUG 28094T, Aerococcus urinaehominis CCUG 42038 BT, and Aerococcus viridans CCUG 4311T.</title>
        <authorList>
            <person name="Carkaci D."/>
            <person name="Dargis R."/>
            <person name="Nielsen X.C."/>
            <person name="Skovgaard O."/>
            <person name="Fuursted K."/>
            <person name="Christensen J.J."/>
        </authorList>
    </citation>
    <scope>NUCLEOTIDE SEQUENCE [LARGE SCALE GENOMIC DNA]</scope>
    <source>
        <strain evidence="9 10">CCUG42038B</strain>
    </source>
</reference>
<evidence type="ECO:0000313" key="10">
    <source>
        <dbReference type="Proteomes" id="UP000062260"/>
    </source>
</evidence>
<dbReference type="Proteomes" id="UP000062260">
    <property type="component" value="Chromosome"/>
</dbReference>
<dbReference type="Gene3D" id="3.40.140.10">
    <property type="entry name" value="Cytidine Deaminase, domain 2"/>
    <property type="match status" value="1"/>
</dbReference>
<dbReference type="PROSITE" id="PS50249">
    <property type="entry name" value="MPN"/>
    <property type="match status" value="1"/>
</dbReference>
<evidence type="ECO:0000256" key="4">
    <source>
        <dbReference type="ARBA" id="ARBA00022801"/>
    </source>
</evidence>
<evidence type="ECO:0000256" key="2">
    <source>
        <dbReference type="ARBA" id="ARBA00022670"/>
    </source>
</evidence>
<evidence type="ECO:0000256" key="5">
    <source>
        <dbReference type="ARBA" id="ARBA00022833"/>
    </source>
</evidence>
<dbReference type="SUPFAM" id="SSF47781">
    <property type="entry name" value="RuvA domain 2-like"/>
    <property type="match status" value="1"/>
</dbReference>
<reference evidence="10" key="2">
    <citation type="submission" date="2016-01" db="EMBL/GenBank/DDBJ databases">
        <title>Six Aerococcus type strain genome sequencing and assembly using PacBio and Illumina Hiseq.</title>
        <authorList>
            <person name="Carkaci D."/>
            <person name="Dargis R."/>
            <person name="Nielsen X.C."/>
            <person name="Skovgaard O."/>
            <person name="Fuursted K."/>
            <person name="Christensen J.J."/>
        </authorList>
    </citation>
    <scope>NUCLEOTIDE SEQUENCE [LARGE SCALE GENOMIC DNA]</scope>
    <source>
        <strain evidence="10">CCUG42038B</strain>
    </source>
</reference>
<dbReference type="PROSITE" id="PS01302">
    <property type="entry name" value="UPF0758"/>
    <property type="match status" value="1"/>
</dbReference>
<dbReference type="InterPro" id="IPR046778">
    <property type="entry name" value="UPF0758_N"/>
</dbReference>
<dbReference type="OrthoDB" id="9804482at2"/>
<dbReference type="PANTHER" id="PTHR30471">
    <property type="entry name" value="DNA REPAIR PROTEIN RADC"/>
    <property type="match status" value="1"/>
</dbReference>
<dbReference type="InterPro" id="IPR025657">
    <property type="entry name" value="RadC_JAB"/>
</dbReference>
<dbReference type="InterPro" id="IPR037518">
    <property type="entry name" value="MPN"/>
</dbReference>
<dbReference type="GO" id="GO:0046872">
    <property type="term" value="F:metal ion binding"/>
    <property type="evidence" value="ECO:0007669"/>
    <property type="project" value="UniProtKB-KW"/>
</dbReference>
<dbReference type="EMBL" id="CP014163">
    <property type="protein sequence ID" value="AMB98913.1"/>
    <property type="molecule type" value="Genomic_DNA"/>
</dbReference>
<dbReference type="NCBIfam" id="TIGR00608">
    <property type="entry name" value="radc"/>
    <property type="match status" value="1"/>
</dbReference>
<protein>
    <recommendedName>
        <fullName evidence="8">MPN domain-containing protein</fullName>
    </recommendedName>
</protein>
<dbReference type="Pfam" id="PF04002">
    <property type="entry name" value="RadC"/>
    <property type="match status" value="1"/>
</dbReference>
<keyword evidence="5" id="KW-0862">Zinc</keyword>
<keyword evidence="3" id="KW-0479">Metal-binding</keyword>
<dbReference type="InterPro" id="IPR020891">
    <property type="entry name" value="UPF0758_CS"/>
</dbReference>
<evidence type="ECO:0000256" key="7">
    <source>
        <dbReference type="RuleBase" id="RU003797"/>
    </source>
</evidence>
<evidence type="ECO:0000256" key="3">
    <source>
        <dbReference type="ARBA" id="ARBA00022723"/>
    </source>
</evidence>
<evidence type="ECO:0000259" key="8">
    <source>
        <dbReference type="PROSITE" id="PS50249"/>
    </source>
</evidence>
<dbReference type="AlphaFoldDB" id="A0A0X8FKB9"/>
<dbReference type="InterPro" id="IPR010994">
    <property type="entry name" value="RuvA_2-like"/>
</dbReference>
<keyword evidence="10" id="KW-1185">Reference proteome</keyword>
<comment type="similarity">
    <text evidence="1 7">Belongs to the UPF0758 family.</text>
</comment>
<dbReference type="NCBIfam" id="NF000642">
    <property type="entry name" value="PRK00024.1"/>
    <property type="match status" value="1"/>
</dbReference>
<dbReference type="GO" id="GO:0008237">
    <property type="term" value="F:metallopeptidase activity"/>
    <property type="evidence" value="ECO:0007669"/>
    <property type="project" value="UniProtKB-KW"/>
</dbReference>
<dbReference type="Gene3D" id="1.10.150.20">
    <property type="entry name" value="5' to 3' exonuclease, C-terminal subdomain"/>
    <property type="match status" value="1"/>
</dbReference>
<sequence length="231" mass="25885">MRREAMLPKIHELPNEMKPRERLVINGERSLATYELLAILLGSGSKNRSVLHLAMDILKSFNSLYALKQATYQDLLMIKGIGPAKAVELRAAIELGRRIYGASQEKMGQITSTDQAGQFFVSELHEFQQEQVHVMYLNTKNQIIRYQTLFIGSLNMSVAHPREIFREGVRLAAARLIVGHNHPSGDPSPSQADINFTQRLIANGELIGIEVLDHIIVGGLDFISLKEMGHM</sequence>
<keyword evidence="2" id="KW-0645">Protease</keyword>
<dbReference type="PANTHER" id="PTHR30471:SF3">
    <property type="entry name" value="UPF0758 PROTEIN YEES-RELATED"/>
    <property type="match status" value="1"/>
</dbReference>
<evidence type="ECO:0000313" key="9">
    <source>
        <dbReference type="EMBL" id="AMB98913.1"/>
    </source>
</evidence>
<keyword evidence="4" id="KW-0378">Hydrolase</keyword>
<dbReference type="GO" id="GO:0006508">
    <property type="term" value="P:proteolysis"/>
    <property type="evidence" value="ECO:0007669"/>
    <property type="project" value="UniProtKB-KW"/>
</dbReference>
<dbReference type="CDD" id="cd08071">
    <property type="entry name" value="MPN_DUF2466"/>
    <property type="match status" value="1"/>
</dbReference>
<evidence type="ECO:0000256" key="6">
    <source>
        <dbReference type="ARBA" id="ARBA00023049"/>
    </source>
</evidence>
<dbReference type="Pfam" id="PF20582">
    <property type="entry name" value="UPF0758_N"/>
    <property type="match status" value="1"/>
</dbReference>
<name>A0A0X8FKB9_9LACT</name>
<proteinExistence type="inferred from homology"/>
<organism evidence="9 10">
    <name type="scientific">Aerococcus urinaehominis</name>
    <dbReference type="NCBI Taxonomy" id="128944"/>
    <lineage>
        <taxon>Bacteria</taxon>
        <taxon>Bacillati</taxon>
        <taxon>Bacillota</taxon>
        <taxon>Bacilli</taxon>
        <taxon>Lactobacillales</taxon>
        <taxon>Aerococcaceae</taxon>
        <taxon>Aerococcus</taxon>
    </lineage>
</organism>